<feature type="coiled-coil region" evidence="1">
    <location>
        <begin position="9"/>
        <end position="43"/>
    </location>
</feature>
<gene>
    <name evidence="2" type="ORF">MACJ_001512</name>
</gene>
<dbReference type="AlphaFoldDB" id="A0A976M8I5"/>
<evidence type="ECO:0000256" key="1">
    <source>
        <dbReference type="SAM" id="Coils"/>
    </source>
</evidence>
<dbReference type="EMBL" id="CP056068">
    <property type="protein sequence ID" value="UKJ90578.2"/>
    <property type="molecule type" value="Genomic_DNA"/>
</dbReference>
<dbReference type="InterPro" id="IPR005024">
    <property type="entry name" value="Snf7_fam"/>
</dbReference>
<dbReference type="Gene3D" id="6.10.140.1230">
    <property type="match status" value="1"/>
</dbReference>
<name>A0A976M8I5_THEOR</name>
<sequence length="220" mass="25398">MGLNKSKLEDSLQENKRIVNRTIRSLERQMLASEREEEKLVEKLRVEARAGRINNLKLMARDVLRNRKMGDHYCNMRSQMMAVQSQLQTAYNTNKISNSLKGVSDLMTQVNCDTKVGEFQKIMNNISQQAEMLNLKLEIMQDTMETPFIDGDNAQEEKAVNQLLQELGIEVNMNEKTEKTEQSEVMRALEGNTRDSSGIKENELKNEMLLIEERISNLKK</sequence>
<accession>A0A976M8I5</accession>
<dbReference type="OrthoDB" id="1532798at2759"/>
<evidence type="ECO:0008006" key="4">
    <source>
        <dbReference type="Google" id="ProtNLM"/>
    </source>
</evidence>
<keyword evidence="1" id="KW-0175">Coiled coil</keyword>
<evidence type="ECO:0000313" key="3">
    <source>
        <dbReference type="Proteomes" id="UP000244803"/>
    </source>
</evidence>
<organism evidence="2 3">
    <name type="scientific">Theileria orientalis</name>
    <dbReference type="NCBI Taxonomy" id="68886"/>
    <lineage>
        <taxon>Eukaryota</taxon>
        <taxon>Sar</taxon>
        <taxon>Alveolata</taxon>
        <taxon>Apicomplexa</taxon>
        <taxon>Aconoidasida</taxon>
        <taxon>Piroplasmida</taxon>
        <taxon>Theileriidae</taxon>
        <taxon>Theileria</taxon>
    </lineage>
</organism>
<dbReference type="Proteomes" id="UP000244803">
    <property type="component" value="Chromosome 2"/>
</dbReference>
<proteinExistence type="predicted"/>
<evidence type="ECO:0000313" key="2">
    <source>
        <dbReference type="EMBL" id="UKJ90578.2"/>
    </source>
</evidence>
<dbReference type="Pfam" id="PF03357">
    <property type="entry name" value="Snf7"/>
    <property type="match status" value="1"/>
</dbReference>
<dbReference type="GO" id="GO:0007034">
    <property type="term" value="P:vacuolar transport"/>
    <property type="evidence" value="ECO:0007669"/>
    <property type="project" value="InterPro"/>
</dbReference>
<dbReference type="PANTHER" id="PTHR10476">
    <property type="entry name" value="CHARGED MULTIVESICULAR BODY PROTEIN"/>
    <property type="match status" value="1"/>
</dbReference>
<reference evidence="2" key="1">
    <citation type="submission" date="2022-07" db="EMBL/GenBank/DDBJ databases">
        <title>Evaluation of T. orientalis genome assembly methods using nanopore sequencing and analysis of variation between genomes.</title>
        <authorList>
            <person name="Yam J."/>
            <person name="Micallef M.L."/>
            <person name="Liu M."/>
            <person name="Djordjevic S.P."/>
            <person name="Bogema D.R."/>
            <person name="Jenkins C."/>
        </authorList>
    </citation>
    <scope>NUCLEOTIDE SEQUENCE</scope>
    <source>
        <strain evidence="2">Fish Creek</strain>
    </source>
</reference>
<protein>
    <recommendedName>
        <fullName evidence="4">SNF7 family protein</fullName>
    </recommendedName>
</protein>